<keyword evidence="1" id="KW-0812">Transmembrane</keyword>
<protein>
    <recommendedName>
        <fullName evidence="4">DUF4179 domain-containing protein</fullName>
    </recommendedName>
</protein>
<gene>
    <name evidence="2" type="ORF">SAMN05421804_101767</name>
</gene>
<feature type="transmembrane region" description="Helical" evidence="1">
    <location>
        <begin position="42"/>
        <end position="60"/>
    </location>
</feature>
<sequence length="466" mass="53766">MRTVEHRLKSSAENSIEIPLSLNRIEKRTLERYKTHLRIKRAKSFSLSFIGVLLFLFYSANSTLSFAQNMKSVPLLSELLEVFRFEDESKDAVQEIGMILSNEKSEVHLQYVLSDAKRLILYFQFPEGITLNDHDLIELKVLEAYDARTNENISEFFHPASYQFAGSFEEDNRYLSLNGALPPDSEETLPENLGMRIHIKVQRRTFDQKIEITEVLDLGDFHFEIPLKNAKSVNNVPLKHSFSLFDVPMELESIENSLLGQTLLWKQKNLSQYRIKQLLGKVEDADTGVLLSESLMTGYYNEKTGQFTTGYGNVDKAETKRLKITVFGANLMPRASENITIDVENQTLVKEVKEVELIRVNRRENRTEFLFKFTPKIKPNGVSFGVFWNEYIDESGDSYRFDQKSSSGNTDLFFIEGLIADKKLSGQITIKQWGLQGYETYLEKPLVFYVDVPEKPSLPEMRKENH</sequence>
<reference evidence="2 3" key="1">
    <citation type="submission" date="2016-10" db="EMBL/GenBank/DDBJ databases">
        <authorList>
            <person name="de Groot N.N."/>
        </authorList>
    </citation>
    <scope>NUCLEOTIDE SEQUENCE [LARGE SCALE GENOMIC DNA]</scope>
    <source>
        <strain evidence="2 3">CGMCC 1.5058</strain>
    </source>
</reference>
<keyword evidence="1" id="KW-1133">Transmembrane helix</keyword>
<evidence type="ECO:0000256" key="1">
    <source>
        <dbReference type="SAM" id="Phobius"/>
    </source>
</evidence>
<dbReference type="RefSeq" id="WP_031574282.1">
    <property type="nucleotide sequence ID" value="NZ_FNDZ01000001.1"/>
</dbReference>
<evidence type="ECO:0008006" key="4">
    <source>
        <dbReference type="Google" id="ProtNLM"/>
    </source>
</evidence>
<dbReference type="EMBL" id="FNDZ01000001">
    <property type="protein sequence ID" value="SDI13766.1"/>
    <property type="molecule type" value="Genomic_DNA"/>
</dbReference>
<dbReference type="AlphaFoldDB" id="A0A1G8I485"/>
<evidence type="ECO:0000313" key="3">
    <source>
        <dbReference type="Proteomes" id="UP000183255"/>
    </source>
</evidence>
<proteinExistence type="predicted"/>
<dbReference type="Proteomes" id="UP000183255">
    <property type="component" value="Unassembled WGS sequence"/>
</dbReference>
<evidence type="ECO:0000313" key="2">
    <source>
        <dbReference type="EMBL" id="SDI13766.1"/>
    </source>
</evidence>
<accession>A0A1G8I485</accession>
<organism evidence="2 3">
    <name type="scientific">Proteiniclasticum ruminis</name>
    <dbReference type="NCBI Taxonomy" id="398199"/>
    <lineage>
        <taxon>Bacteria</taxon>
        <taxon>Bacillati</taxon>
        <taxon>Bacillota</taxon>
        <taxon>Clostridia</taxon>
        <taxon>Eubacteriales</taxon>
        <taxon>Clostridiaceae</taxon>
        <taxon>Proteiniclasticum</taxon>
    </lineage>
</organism>
<keyword evidence="1" id="KW-0472">Membrane</keyword>
<name>A0A1G8I485_9CLOT</name>